<accession>A0AAW0JDZ1</accession>
<evidence type="ECO:0000256" key="1">
    <source>
        <dbReference type="SAM" id="MobiDB-lite"/>
    </source>
</evidence>
<feature type="non-terminal residue" evidence="2">
    <location>
        <position position="84"/>
    </location>
</feature>
<gene>
    <name evidence="2" type="ORF">U0070_014806</name>
</gene>
<dbReference type="AlphaFoldDB" id="A0AAW0JDZ1"/>
<protein>
    <submittedName>
        <fullName evidence="2">Uncharacterized protein</fullName>
    </submittedName>
</protein>
<comment type="caution">
    <text evidence="2">The sequence shown here is derived from an EMBL/GenBank/DDBJ whole genome shotgun (WGS) entry which is preliminary data.</text>
</comment>
<name>A0AAW0JDZ1_MYOGA</name>
<keyword evidence="3" id="KW-1185">Reference proteome</keyword>
<feature type="compositionally biased region" description="Polar residues" evidence="1">
    <location>
        <begin position="25"/>
        <end position="41"/>
    </location>
</feature>
<evidence type="ECO:0000313" key="2">
    <source>
        <dbReference type="EMBL" id="KAK7825049.1"/>
    </source>
</evidence>
<reference evidence="2 3" key="1">
    <citation type="journal article" date="2023" name="bioRxiv">
        <title>Conserved and derived expression patterns and positive selection on dental genes reveal complex evolutionary context of ever-growing rodent molars.</title>
        <authorList>
            <person name="Calamari Z.T."/>
            <person name="Song A."/>
            <person name="Cohen E."/>
            <person name="Akter M."/>
            <person name="Roy R.D."/>
            <person name="Hallikas O."/>
            <person name="Christensen M.M."/>
            <person name="Li P."/>
            <person name="Marangoni P."/>
            <person name="Jernvall J."/>
            <person name="Klein O.D."/>
        </authorList>
    </citation>
    <scope>NUCLEOTIDE SEQUENCE [LARGE SCALE GENOMIC DNA]</scope>
    <source>
        <strain evidence="2">V071</strain>
    </source>
</reference>
<dbReference type="Proteomes" id="UP001488838">
    <property type="component" value="Unassembled WGS sequence"/>
</dbReference>
<evidence type="ECO:0000313" key="3">
    <source>
        <dbReference type="Proteomes" id="UP001488838"/>
    </source>
</evidence>
<proteinExistence type="predicted"/>
<organism evidence="2 3">
    <name type="scientific">Myodes glareolus</name>
    <name type="common">Bank vole</name>
    <name type="synonym">Clethrionomys glareolus</name>
    <dbReference type="NCBI Taxonomy" id="447135"/>
    <lineage>
        <taxon>Eukaryota</taxon>
        <taxon>Metazoa</taxon>
        <taxon>Chordata</taxon>
        <taxon>Craniata</taxon>
        <taxon>Vertebrata</taxon>
        <taxon>Euteleostomi</taxon>
        <taxon>Mammalia</taxon>
        <taxon>Eutheria</taxon>
        <taxon>Euarchontoglires</taxon>
        <taxon>Glires</taxon>
        <taxon>Rodentia</taxon>
        <taxon>Myomorpha</taxon>
        <taxon>Muroidea</taxon>
        <taxon>Cricetidae</taxon>
        <taxon>Arvicolinae</taxon>
        <taxon>Myodes</taxon>
    </lineage>
</organism>
<feature type="region of interest" description="Disordered" evidence="1">
    <location>
        <begin position="17"/>
        <end position="47"/>
    </location>
</feature>
<sequence>MGGTWEQDPHCRFHPLGKAHVMEGTSPQTSKHHTSAITPKGSTEKLPLSRYGVEQKKGKYIRKAGGLKVQTSLTSSDAALSSSC</sequence>
<dbReference type="EMBL" id="JBBHLL010000042">
    <property type="protein sequence ID" value="KAK7825049.1"/>
    <property type="molecule type" value="Genomic_DNA"/>
</dbReference>